<evidence type="ECO:0000313" key="3">
    <source>
        <dbReference type="EMBL" id="AMM33562.1"/>
    </source>
</evidence>
<feature type="chain" id="PRO_5038617450" description="Lipoprotein" evidence="2">
    <location>
        <begin position="23"/>
        <end position="176"/>
    </location>
</feature>
<dbReference type="EMBL" id="CP014518">
    <property type="protein sequence ID" value="AMM33562.1"/>
    <property type="molecule type" value="Genomic_DNA"/>
</dbReference>
<protein>
    <recommendedName>
        <fullName evidence="5">Lipoprotein</fullName>
    </recommendedName>
</protein>
<dbReference type="Proteomes" id="UP000070134">
    <property type="component" value="Chromosome"/>
</dbReference>
<dbReference type="KEGG" id="satk:SA2016_2897"/>
<organism evidence="3 4">
    <name type="scientific">Sinomonas atrocyanea</name>
    <dbReference type="NCBI Taxonomy" id="37927"/>
    <lineage>
        <taxon>Bacteria</taxon>
        <taxon>Bacillati</taxon>
        <taxon>Actinomycetota</taxon>
        <taxon>Actinomycetes</taxon>
        <taxon>Micrococcales</taxon>
        <taxon>Micrococcaceae</taxon>
        <taxon>Sinomonas</taxon>
    </lineage>
</organism>
<proteinExistence type="predicted"/>
<accession>A0A127A7A9</accession>
<name>A0A127A7A9_9MICC</name>
<keyword evidence="4" id="KW-1185">Reference proteome</keyword>
<dbReference type="RefSeq" id="WP_066499280.1">
    <property type="nucleotide sequence ID" value="NZ_BJMO01000106.1"/>
</dbReference>
<dbReference type="AlphaFoldDB" id="A0A127A7A9"/>
<gene>
    <name evidence="3" type="ORF">SA2016_2897</name>
</gene>
<evidence type="ECO:0000256" key="2">
    <source>
        <dbReference type="SAM" id="SignalP"/>
    </source>
</evidence>
<sequence length="176" mass="17213" precursor="true">MSRNHRLGARLAALGAALMLLAGCSSTPGPTGTSPPSPSVGTSSPSATTTPSPSVGTSSPTATTTASPSSTAACTAANAFGDALASFKDDLQAGAAVADVRTARDQMVKALTALNAAPGDATQAHLDALKAAETRLDTAVKGISDDDMLAQALGSLNQDASTVQAALSDVLADISC</sequence>
<keyword evidence="2" id="KW-0732">Signal</keyword>
<feature type="compositionally biased region" description="Low complexity" evidence="1">
    <location>
        <begin position="39"/>
        <end position="68"/>
    </location>
</feature>
<evidence type="ECO:0008006" key="5">
    <source>
        <dbReference type="Google" id="ProtNLM"/>
    </source>
</evidence>
<reference evidence="3 4" key="1">
    <citation type="submission" date="2016-02" db="EMBL/GenBank/DDBJ databases">
        <title>Complete genome of Sinomonas atrocyanea KCTC 3377.</title>
        <authorList>
            <person name="Kim K.M."/>
        </authorList>
    </citation>
    <scope>NUCLEOTIDE SEQUENCE [LARGE SCALE GENOMIC DNA]</scope>
    <source>
        <strain evidence="3 4">KCTC 3377</strain>
    </source>
</reference>
<feature type="region of interest" description="Disordered" evidence="1">
    <location>
        <begin position="26"/>
        <end position="68"/>
    </location>
</feature>
<evidence type="ECO:0000313" key="4">
    <source>
        <dbReference type="Proteomes" id="UP000070134"/>
    </source>
</evidence>
<feature type="signal peptide" evidence="2">
    <location>
        <begin position="1"/>
        <end position="22"/>
    </location>
</feature>
<dbReference type="PROSITE" id="PS51257">
    <property type="entry name" value="PROKAR_LIPOPROTEIN"/>
    <property type="match status" value="1"/>
</dbReference>
<evidence type="ECO:0000256" key="1">
    <source>
        <dbReference type="SAM" id="MobiDB-lite"/>
    </source>
</evidence>